<gene>
    <name evidence="2" type="ORF">TELCIR_06159</name>
</gene>
<proteinExistence type="predicted"/>
<evidence type="ECO:0000313" key="3">
    <source>
        <dbReference type="Proteomes" id="UP000230423"/>
    </source>
</evidence>
<keyword evidence="3" id="KW-1185">Reference proteome</keyword>
<evidence type="ECO:0000256" key="1">
    <source>
        <dbReference type="SAM" id="MobiDB-lite"/>
    </source>
</evidence>
<feature type="region of interest" description="Disordered" evidence="1">
    <location>
        <begin position="1"/>
        <end position="44"/>
    </location>
</feature>
<accession>A0A2G9UNV3</accession>
<dbReference type="Proteomes" id="UP000230423">
    <property type="component" value="Unassembled WGS sequence"/>
</dbReference>
<organism evidence="2 3">
    <name type="scientific">Teladorsagia circumcincta</name>
    <name type="common">Brown stomach worm</name>
    <name type="synonym">Ostertagia circumcincta</name>
    <dbReference type="NCBI Taxonomy" id="45464"/>
    <lineage>
        <taxon>Eukaryota</taxon>
        <taxon>Metazoa</taxon>
        <taxon>Ecdysozoa</taxon>
        <taxon>Nematoda</taxon>
        <taxon>Chromadorea</taxon>
        <taxon>Rhabditida</taxon>
        <taxon>Rhabditina</taxon>
        <taxon>Rhabditomorpha</taxon>
        <taxon>Strongyloidea</taxon>
        <taxon>Trichostrongylidae</taxon>
        <taxon>Teladorsagia</taxon>
    </lineage>
</organism>
<dbReference type="AlphaFoldDB" id="A0A2G9UNV3"/>
<protein>
    <submittedName>
        <fullName evidence="2">Uncharacterized protein</fullName>
    </submittedName>
</protein>
<evidence type="ECO:0000313" key="2">
    <source>
        <dbReference type="EMBL" id="PIO71928.1"/>
    </source>
</evidence>
<sequence>MPQISQFPVTTTVPSRTSPLAVQAEPVRSQRRYNATSHDSFDTEHFDSSAECSSTWLASPSWLISHKRTVVRTI</sequence>
<dbReference type="EMBL" id="KZ345811">
    <property type="protein sequence ID" value="PIO71928.1"/>
    <property type="molecule type" value="Genomic_DNA"/>
</dbReference>
<feature type="compositionally biased region" description="Low complexity" evidence="1">
    <location>
        <begin position="8"/>
        <end position="19"/>
    </location>
</feature>
<name>A0A2G9UNV3_TELCI</name>
<reference evidence="2 3" key="1">
    <citation type="submission" date="2015-09" db="EMBL/GenBank/DDBJ databases">
        <title>Draft genome of the parasitic nematode Teladorsagia circumcincta isolate WARC Sus (inbred).</title>
        <authorList>
            <person name="Mitreva M."/>
        </authorList>
    </citation>
    <scope>NUCLEOTIDE SEQUENCE [LARGE SCALE GENOMIC DNA]</scope>
    <source>
        <strain evidence="2 3">S</strain>
    </source>
</reference>